<proteinExistence type="predicted"/>
<keyword evidence="2" id="KW-1185">Reference proteome</keyword>
<reference evidence="2" key="1">
    <citation type="journal article" date="2019" name="Int. J. Syst. Evol. Microbiol.">
        <title>The Global Catalogue of Microorganisms (GCM) 10K type strain sequencing project: providing services to taxonomists for standard genome sequencing and annotation.</title>
        <authorList>
            <consortium name="The Broad Institute Genomics Platform"/>
            <consortium name="The Broad Institute Genome Sequencing Center for Infectious Disease"/>
            <person name="Wu L."/>
            <person name="Ma J."/>
        </authorList>
    </citation>
    <scope>NUCLEOTIDE SEQUENCE [LARGE SCALE GENOMIC DNA]</scope>
    <source>
        <strain evidence="2">TBRC 1276</strain>
    </source>
</reference>
<name>A0ABV8G6Y5_9ACTN</name>
<dbReference type="RefSeq" id="WP_379528922.1">
    <property type="nucleotide sequence ID" value="NZ_JBHSBI010000007.1"/>
</dbReference>
<organism evidence="1 2">
    <name type="scientific">Nonomuraea purpurea</name>
    <dbReference type="NCBI Taxonomy" id="1849276"/>
    <lineage>
        <taxon>Bacteria</taxon>
        <taxon>Bacillati</taxon>
        <taxon>Actinomycetota</taxon>
        <taxon>Actinomycetes</taxon>
        <taxon>Streptosporangiales</taxon>
        <taxon>Streptosporangiaceae</taxon>
        <taxon>Nonomuraea</taxon>
    </lineage>
</organism>
<evidence type="ECO:0000313" key="2">
    <source>
        <dbReference type="Proteomes" id="UP001595851"/>
    </source>
</evidence>
<sequence length="868" mass="95463">MVYRKTSESWPWAPLVEGARDTDWPHVCAHAAHLLVPVLGYIRRPPDGLIKAALGHPALVAALASNNNLADWGEDIVDEVTAAALEQVDDRMVARLVRNPATSRRLDVCARVAASGSVHAVLHGYDLKMAASGSLHLRADDVPWTLRTRRVLFAAATRFDANEQVVATLMRTVETARPLVVSPRPDLVHQVLDTYGPLLTEEEQLRAVLSIWRHGGGAAAVAALDTTGLRPDVREVVAEVDIDVLRVALAQAKGTCGAIRELRDPDTRDHADRLSIRERLDWYTIRATDDHEPFNAPASAALAARPDCPRDFRLLLYARHLAATARRLLDTVPVDWDALRELDRLRPLGEEAAARAAARRDCPEGLRITLLRRFPQAVATHTSAPTIALLKAATPEMAGAERDDGSPGLHDIVGLLAGEGLASGTMSGEELLAVGRPAVAVLAATRHRPRLPVSERPGAGRSNTWPQFRARLAERVSARLGTDVAAWRALAAQITTFPGTIPELLNAVAPTTPAPEAAVILPPTGSDAWEAFLSMLGAAPDGTRTALWPHLDDVTLRALIAGEPEAAEWAALAATPGRVREAWLEGIPSGVKPGPLRELDACATPQEHRSRWSHQSRWFRQRIRGRVPQLRMFLDVWDRFGAEAVAELLGERKVRQDCRTTGDHVAGLLSREDGVEALRTEVTRGETPEAQIEAWRTRRDLATLVEETHSWHWRALLREHLDRPFPPTTVWWMAKAYERPGSLLQEAARILPKGVCSAYTRLMAGEHPEKVLIAHAADEPRRKNDKWVTGAVRAGKVTWDQALEHAHPAAEVLRQVYEELHAAPRELIELMRDTVKDDADAWIRAARLLPDFQGSVADLLRTAAYPRT</sequence>
<comment type="caution">
    <text evidence="1">The sequence shown here is derived from an EMBL/GenBank/DDBJ whole genome shotgun (WGS) entry which is preliminary data.</text>
</comment>
<evidence type="ECO:0000313" key="1">
    <source>
        <dbReference type="EMBL" id="MFC4008860.1"/>
    </source>
</evidence>
<accession>A0ABV8G6Y5</accession>
<dbReference type="EMBL" id="JBHSBI010000007">
    <property type="protein sequence ID" value="MFC4008860.1"/>
    <property type="molecule type" value="Genomic_DNA"/>
</dbReference>
<dbReference type="Proteomes" id="UP001595851">
    <property type="component" value="Unassembled WGS sequence"/>
</dbReference>
<protein>
    <submittedName>
        <fullName evidence="1">Uncharacterized protein</fullName>
    </submittedName>
</protein>
<gene>
    <name evidence="1" type="ORF">ACFOY2_16635</name>
</gene>